<keyword evidence="1" id="KW-0812">Transmembrane</keyword>
<keyword evidence="1" id="KW-0472">Membrane</keyword>
<feature type="transmembrane region" description="Helical" evidence="1">
    <location>
        <begin position="138"/>
        <end position="157"/>
    </location>
</feature>
<organism evidence="3 4">
    <name type="scientific">Paenarthrobacter ureafaciens</name>
    <dbReference type="NCBI Taxonomy" id="37931"/>
    <lineage>
        <taxon>Bacteria</taxon>
        <taxon>Bacillati</taxon>
        <taxon>Actinomycetota</taxon>
        <taxon>Actinomycetes</taxon>
        <taxon>Micrococcales</taxon>
        <taxon>Micrococcaceae</taxon>
        <taxon>Paenarthrobacter</taxon>
    </lineage>
</organism>
<evidence type="ECO:0000256" key="1">
    <source>
        <dbReference type="SAM" id="Phobius"/>
    </source>
</evidence>
<gene>
    <name evidence="3" type="ORF">NL394_16705</name>
</gene>
<feature type="transmembrane region" description="Helical" evidence="1">
    <location>
        <begin position="99"/>
        <end position="126"/>
    </location>
</feature>
<proteinExistence type="predicted"/>
<feature type="transmembrane region" description="Helical" evidence="1">
    <location>
        <begin position="57"/>
        <end position="79"/>
    </location>
</feature>
<dbReference type="RefSeq" id="WP_069695840.1">
    <property type="nucleotide sequence ID" value="NZ_CP043010.1"/>
</dbReference>
<protein>
    <submittedName>
        <fullName evidence="3">DUF2510 domain-containing protein</fullName>
    </submittedName>
</protein>
<feature type="transmembrane region" description="Helical" evidence="1">
    <location>
        <begin position="169"/>
        <end position="188"/>
    </location>
</feature>
<sequence>MTQGFNSSATPPGWYPDPSQPQQMRWWDGVQWTQNVAPGSAQYMPVQRPLISNETPVYNPFIWAIVLLPLVAIFLLLTWQPEFRYLNTRQGTTFDPTSMYTPGFFLMQISSFLVWGVSVFLAYLDYQRLSRSGVVRPFHWAWCFLSGTVYVIGRSVIVRKVAPGRGLAPIWVLIGTIVVSFIVAAIWFSNFMTQLYSQIGYSVNA</sequence>
<dbReference type="AlphaFoldDB" id="A0AAX3EFV9"/>
<dbReference type="Proteomes" id="UP001163293">
    <property type="component" value="Chromosome"/>
</dbReference>
<evidence type="ECO:0000313" key="4">
    <source>
        <dbReference type="Proteomes" id="UP001163293"/>
    </source>
</evidence>
<reference evidence="3" key="1">
    <citation type="submission" date="2022-07" db="EMBL/GenBank/DDBJ databases">
        <authorList>
            <person name="Wu T."/>
        </authorList>
    </citation>
    <scope>NUCLEOTIDE SEQUENCE</scope>
    <source>
        <strain evidence="3">SD-1</strain>
    </source>
</reference>
<evidence type="ECO:0000313" key="3">
    <source>
        <dbReference type="EMBL" id="UYV96674.1"/>
    </source>
</evidence>
<name>A0AAX3EFV9_PAEUR</name>
<feature type="domain" description="DUF2510" evidence="2">
    <location>
        <begin position="12"/>
        <end position="41"/>
    </location>
</feature>
<keyword evidence="4" id="KW-1185">Reference proteome</keyword>
<keyword evidence="1" id="KW-1133">Transmembrane helix</keyword>
<dbReference type="InterPro" id="IPR018929">
    <property type="entry name" value="DUF2510"/>
</dbReference>
<dbReference type="Pfam" id="PF10708">
    <property type="entry name" value="DUF2510"/>
    <property type="match status" value="1"/>
</dbReference>
<evidence type="ECO:0000259" key="2">
    <source>
        <dbReference type="Pfam" id="PF10708"/>
    </source>
</evidence>
<accession>A0AAX3EFV9</accession>
<dbReference type="EMBL" id="CP101185">
    <property type="protein sequence ID" value="UYV96674.1"/>
    <property type="molecule type" value="Genomic_DNA"/>
</dbReference>